<evidence type="ECO:0000259" key="1">
    <source>
        <dbReference type="Pfam" id="PF05050"/>
    </source>
</evidence>
<organism evidence="2">
    <name type="scientific">viral metagenome</name>
    <dbReference type="NCBI Taxonomy" id="1070528"/>
    <lineage>
        <taxon>unclassified sequences</taxon>
        <taxon>metagenomes</taxon>
        <taxon>organismal metagenomes</taxon>
    </lineage>
</organism>
<proteinExistence type="predicted"/>
<feature type="domain" description="Methyltransferase FkbM" evidence="1">
    <location>
        <begin position="34"/>
        <end position="190"/>
    </location>
</feature>
<dbReference type="AlphaFoldDB" id="A0A6C0I068"/>
<name>A0A6C0I068_9ZZZZ</name>
<sequence>MDKTYSQHVEWHSNNCDITHNLNHDLNENSIVFDIGGYTGKWTSQINDKFRSKIFIIEPILEFYRELENKFNHIENIKYKQVGIGVKNETCKINSINGDATQIIHSDDGDITIQLETLETIMTFFDVKNIDFLQINIEGAEYDILENWIETKIIEKINTIQIQFHQLSYIPNVVERRDKIRENLQKLGYKEKFNYQWVWECWTK</sequence>
<accession>A0A6C0I068</accession>
<dbReference type="PANTHER" id="PTHR36973">
    <property type="entry name" value="SLL1456 PROTEIN-RELATED"/>
    <property type="match status" value="1"/>
</dbReference>
<evidence type="ECO:0000313" key="2">
    <source>
        <dbReference type="EMBL" id="QHT85797.1"/>
    </source>
</evidence>
<dbReference type="InterPro" id="IPR053188">
    <property type="entry name" value="FkbM_Methyltransferase"/>
</dbReference>
<reference evidence="2" key="1">
    <citation type="journal article" date="2020" name="Nature">
        <title>Giant virus diversity and host interactions through global metagenomics.</title>
        <authorList>
            <person name="Schulz F."/>
            <person name="Roux S."/>
            <person name="Paez-Espino D."/>
            <person name="Jungbluth S."/>
            <person name="Walsh D.A."/>
            <person name="Denef V.J."/>
            <person name="McMahon K.D."/>
            <person name="Konstantinidis K.T."/>
            <person name="Eloe-Fadrosh E.A."/>
            <person name="Kyrpides N.C."/>
            <person name="Woyke T."/>
        </authorList>
    </citation>
    <scope>NUCLEOTIDE SEQUENCE</scope>
    <source>
        <strain evidence="2">GVMAG-M-3300023184-182</strain>
    </source>
</reference>
<dbReference type="GO" id="GO:0008171">
    <property type="term" value="F:O-methyltransferase activity"/>
    <property type="evidence" value="ECO:0007669"/>
    <property type="project" value="TreeGrafter"/>
</dbReference>
<dbReference type="SUPFAM" id="SSF53335">
    <property type="entry name" value="S-adenosyl-L-methionine-dependent methyltransferases"/>
    <property type="match status" value="1"/>
</dbReference>
<dbReference type="InterPro" id="IPR006342">
    <property type="entry name" value="FkbM_mtfrase"/>
</dbReference>
<protein>
    <recommendedName>
        <fullName evidence="1">Methyltransferase FkbM domain-containing protein</fullName>
    </recommendedName>
</protein>
<dbReference type="PANTHER" id="PTHR36973:SF4">
    <property type="entry name" value="NODULATION PROTEIN"/>
    <property type="match status" value="1"/>
</dbReference>
<dbReference type="NCBIfam" id="TIGR01444">
    <property type="entry name" value="fkbM_fam"/>
    <property type="match status" value="1"/>
</dbReference>
<dbReference type="EMBL" id="MN740045">
    <property type="protein sequence ID" value="QHT85797.1"/>
    <property type="molecule type" value="Genomic_DNA"/>
</dbReference>
<dbReference type="InterPro" id="IPR029063">
    <property type="entry name" value="SAM-dependent_MTases_sf"/>
</dbReference>
<dbReference type="Pfam" id="PF05050">
    <property type="entry name" value="Methyltransf_21"/>
    <property type="match status" value="1"/>
</dbReference>
<dbReference type="Gene3D" id="3.40.50.150">
    <property type="entry name" value="Vaccinia Virus protein VP39"/>
    <property type="match status" value="1"/>
</dbReference>